<dbReference type="FunFam" id="3.30.230.40:FF:000003">
    <property type="entry name" value="Imidazoleglycerol-phosphate dehydratase HisB"/>
    <property type="match status" value="1"/>
</dbReference>
<evidence type="ECO:0000256" key="3">
    <source>
        <dbReference type="ARBA" id="ARBA00022605"/>
    </source>
</evidence>
<dbReference type="AlphaFoldDB" id="A0A3B1CBR1"/>
<dbReference type="Pfam" id="PF00475">
    <property type="entry name" value="IGPD"/>
    <property type="match status" value="1"/>
</dbReference>
<dbReference type="PROSITE" id="PS00955">
    <property type="entry name" value="IGP_DEHYDRATASE_2"/>
    <property type="match status" value="1"/>
</dbReference>
<dbReference type="SUPFAM" id="SSF54211">
    <property type="entry name" value="Ribosomal protein S5 domain 2-like"/>
    <property type="match status" value="2"/>
</dbReference>
<dbReference type="EMBL" id="UOGB01000203">
    <property type="protein sequence ID" value="VAX21378.1"/>
    <property type="molecule type" value="Genomic_DNA"/>
</dbReference>
<dbReference type="PANTHER" id="PTHR23133">
    <property type="entry name" value="IMIDAZOLEGLYCEROL-PHOSPHATE DEHYDRATASE HIS7"/>
    <property type="match status" value="1"/>
</dbReference>
<proteinExistence type="inferred from homology"/>
<accession>A0A3B1CBR1</accession>
<evidence type="ECO:0000256" key="4">
    <source>
        <dbReference type="ARBA" id="ARBA00023102"/>
    </source>
</evidence>
<dbReference type="InterPro" id="IPR038494">
    <property type="entry name" value="IGPD_sf"/>
</dbReference>
<dbReference type="InterPro" id="IPR000807">
    <property type="entry name" value="ImidazoleglycerolP_deHydtase"/>
</dbReference>
<dbReference type="UniPathway" id="UPA00031">
    <property type="reaction ID" value="UER00011"/>
</dbReference>
<name>A0A3B1CBR1_9ZZZZ</name>
<keyword evidence="4" id="KW-0368">Histidine biosynthesis</keyword>
<dbReference type="NCBIfam" id="NF002111">
    <property type="entry name" value="PRK00951.2-1"/>
    <property type="match status" value="1"/>
</dbReference>
<gene>
    <name evidence="6" type="ORF">MNBD_NITROSPINAE03-1496</name>
</gene>
<evidence type="ECO:0000313" key="6">
    <source>
        <dbReference type="EMBL" id="VAX21378.1"/>
    </source>
</evidence>
<dbReference type="PANTHER" id="PTHR23133:SF2">
    <property type="entry name" value="IMIDAZOLEGLYCEROL-PHOSPHATE DEHYDRATASE"/>
    <property type="match status" value="1"/>
</dbReference>
<dbReference type="NCBIfam" id="NF002114">
    <property type="entry name" value="PRK00951.2-4"/>
    <property type="match status" value="1"/>
</dbReference>
<dbReference type="InterPro" id="IPR020565">
    <property type="entry name" value="ImidazoleglycerP_deHydtase_CS"/>
</dbReference>
<dbReference type="PROSITE" id="PS00954">
    <property type="entry name" value="IGP_DEHYDRATASE_1"/>
    <property type="match status" value="1"/>
</dbReference>
<sequence length="174" mass="18752">DGQGKGSINTGIPFLDHMLDHLARHSLVDIDLKATGDLEIDGHHTTEDVGLCLGQALGEALGEKRGIVRYGHASIPMNEALVDVSLDISGRPFCVFDSERLAGKVGDFDAELAEEFLRALVNKAGLTVHVTVKRGSNIHHIIEAMFKALARALGQAVRLDPRIEGEIPSTKETL</sequence>
<dbReference type="CDD" id="cd07914">
    <property type="entry name" value="IGPD"/>
    <property type="match status" value="1"/>
</dbReference>
<dbReference type="HAMAP" id="MF_00076">
    <property type="entry name" value="HisB"/>
    <property type="match status" value="1"/>
</dbReference>
<organism evidence="6">
    <name type="scientific">hydrothermal vent metagenome</name>
    <dbReference type="NCBI Taxonomy" id="652676"/>
    <lineage>
        <taxon>unclassified sequences</taxon>
        <taxon>metagenomes</taxon>
        <taxon>ecological metagenomes</taxon>
    </lineage>
</organism>
<feature type="non-terminal residue" evidence="6">
    <location>
        <position position="1"/>
    </location>
</feature>
<keyword evidence="3" id="KW-0028">Amino-acid biosynthesis</keyword>
<dbReference type="InterPro" id="IPR020568">
    <property type="entry name" value="Ribosomal_Su5_D2-typ_SF"/>
</dbReference>
<reference evidence="6" key="1">
    <citation type="submission" date="2018-06" db="EMBL/GenBank/DDBJ databases">
        <authorList>
            <person name="Zhirakovskaya E."/>
        </authorList>
    </citation>
    <scope>NUCLEOTIDE SEQUENCE</scope>
</reference>
<dbReference type="Gene3D" id="3.30.230.40">
    <property type="entry name" value="Imidazole glycerol phosphate dehydratase, domain 1"/>
    <property type="match status" value="2"/>
</dbReference>
<evidence type="ECO:0000256" key="1">
    <source>
        <dbReference type="ARBA" id="ARBA00005047"/>
    </source>
</evidence>
<dbReference type="GO" id="GO:0000105">
    <property type="term" value="P:L-histidine biosynthetic process"/>
    <property type="evidence" value="ECO:0007669"/>
    <property type="project" value="UniProtKB-UniPathway"/>
</dbReference>
<evidence type="ECO:0000256" key="2">
    <source>
        <dbReference type="ARBA" id="ARBA00016664"/>
    </source>
</evidence>
<comment type="pathway">
    <text evidence="1">Amino-acid biosynthesis; L-histidine biosynthesis; L-histidine from 5-phospho-alpha-D-ribose 1-diphosphate: step 6/9.</text>
</comment>
<dbReference type="FunFam" id="3.30.230.40:FF:000001">
    <property type="entry name" value="Imidazoleglycerol-phosphate dehydratase HisB"/>
    <property type="match status" value="1"/>
</dbReference>
<protein>
    <recommendedName>
        <fullName evidence="2">Imidazoleglycerol-phosphate dehydratase</fullName>
    </recommendedName>
</protein>
<keyword evidence="5 6" id="KW-0456">Lyase</keyword>
<evidence type="ECO:0000256" key="5">
    <source>
        <dbReference type="ARBA" id="ARBA00023239"/>
    </source>
</evidence>
<dbReference type="GO" id="GO:0004424">
    <property type="term" value="F:imidazoleglycerol-phosphate dehydratase activity"/>
    <property type="evidence" value="ECO:0007669"/>
    <property type="project" value="InterPro"/>
</dbReference>